<keyword evidence="4" id="KW-1185">Reference proteome</keyword>
<dbReference type="Proteomes" id="UP001050808">
    <property type="component" value="Unassembled WGS sequence"/>
</dbReference>
<sequence>MSSEHTQDEPEQRRSRRSPLILAAAAVAVLAAGGGGAYWASTASSGGGSTPGGNGAPPPLALDSAPGADAGGTGGGSGGNGIAPGEPDPNGVVYRASVKLPGGPGKAPVFQPRGTVSEADATRLARALGVEGAVRLEGGSWKAGVTKDSSGPILTVSQKAPGTWSFARYGTGGSDNCPKGKMCPMHTTGADTASGSGADGGTGSGSPVSEQAAKAAAAPVLKALGQDDAKLDAKEILASARVVNADPVVGGLPTYGWTTGIQVGPDGQVVGGSGRLKMPDKGATYPVISADQTLAQLNSHVTERPKPKDCTGPVPVEGQPTKGRLPSDPQGNIQPCKQPTPSTVTIDGATFGLAAQFVDGTPTLVPSWLFQVKPDAGQPFTITAPAVAPQYVTKPPTGAPVPPPSGSATAPGTHGQALESYALAPDGRTLNVTFWGGVCSTYTATADESGDGVRVKVTGQVKDPKKMCVMLAKQQTVSVQLHEALGARKVLDADTGKELPKK</sequence>
<feature type="compositionally biased region" description="Gly residues" evidence="1">
    <location>
        <begin position="45"/>
        <end position="55"/>
    </location>
</feature>
<reference evidence="3" key="1">
    <citation type="submission" date="2024-05" db="EMBL/GenBank/DDBJ databases">
        <title>Whole genome shotgun sequence of Streptomyces violascens NBRC 12920.</title>
        <authorList>
            <person name="Komaki H."/>
            <person name="Tamura T."/>
        </authorList>
    </citation>
    <scope>NUCLEOTIDE SEQUENCE</scope>
    <source>
        <strain evidence="3">NBRC 12920</strain>
    </source>
</reference>
<feature type="compositionally biased region" description="Gly residues" evidence="1">
    <location>
        <begin position="69"/>
        <end position="82"/>
    </location>
</feature>
<organism evidence="3 4">
    <name type="scientific">Streptomyces violascens</name>
    <dbReference type="NCBI Taxonomy" id="67381"/>
    <lineage>
        <taxon>Bacteria</taxon>
        <taxon>Bacillati</taxon>
        <taxon>Actinomycetota</taxon>
        <taxon>Actinomycetes</taxon>
        <taxon>Kitasatosporales</taxon>
        <taxon>Streptomycetaceae</taxon>
        <taxon>Streptomyces</taxon>
    </lineage>
</organism>
<keyword evidence="2" id="KW-1133">Transmembrane helix</keyword>
<gene>
    <name evidence="3" type="ORF">Sviol_20090</name>
</gene>
<proteinExistence type="predicted"/>
<feature type="region of interest" description="Disordered" evidence="1">
    <location>
        <begin position="39"/>
        <end position="91"/>
    </location>
</feature>
<evidence type="ECO:0000256" key="2">
    <source>
        <dbReference type="SAM" id="Phobius"/>
    </source>
</evidence>
<comment type="caution">
    <text evidence="3">The sequence shown here is derived from an EMBL/GenBank/DDBJ whole genome shotgun (WGS) entry which is preliminary data.</text>
</comment>
<feature type="compositionally biased region" description="Polar residues" evidence="1">
    <location>
        <begin position="329"/>
        <end position="339"/>
    </location>
</feature>
<dbReference type="PROSITE" id="PS51318">
    <property type="entry name" value="TAT"/>
    <property type="match status" value="1"/>
</dbReference>
<protein>
    <submittedName>
        <fullName evidence="3">Membrane protein</fullName>
    </submittedName>
</protein>
<keyword evidence="2" id="KW-0812">Transmembrane</keyword>
<evidence type="ECO:0000256" key="1">
    <source>
        <dbReference type="SAM" id="MobiDB-lite"/>
    </source>
</evidence>
<feature type="region of interest" description="Disordered" evidence="1">
    <location>
        <begin position="303"/>
        <end position="339"/>
    </location>
</feature>
<dbReference type="EMBL" id="BNDY01000002">
    <property type="protein sequence ID" value="GHI37601.1"/>
    <property type="molecule type" value="Genomic_DNA"/>
</dbReference>
<feature type="transmembrane region" description="Helical" evidence="2">
    <location>
        <begin position="20"/>
        <end position="40"/>
    </location>
</feature>
<dbReference type="RefSeq" id="WP_226598776.1">
    <property type="nucleotide sequence ID" value="NZ_BMUA01000002.1"/>
</dbReference>
<accession>A0ABQ3QJZ4</accession>
<dbReference type="InterPro" id="IPR006311">
    <property type="entry name" value="TAT_signal"/>
</dbReference>
<name>A0ABQ3QJZ4_9ACTN</name>
<keyword evidence="2" id="KW-0472">Membrane</keyword>
<evidence type="ECO:0000313" key="4">
    <source>
        <dbReference type="Proteomes" id="UP001050808"/>
    </source>
</evidence>
<evidence type="ECO:0000313" key="3">
    <source>
        <dbReference type="EMBL" id="GHI37601.1"/>
    </source>
</evidence>